<dbReference type="AlphaFoldDB" id="A0A2J6TAQ6"/>
<dbReference type="STRING" id="1095630.A0A2J6TAQ6"/>
<dbReference type="EMBL" id="KZ613791">
    <property type="protein sequence ID" value="PMD60081.1"/>
    <property type="molecule type" value="Genomic_DNA"/>
</dbReference>
<evidence type="ECO:0000313" key="1">
    <source>
        <dbReference type="EMBL" id="PMD60081.1"/>
    </source>
</evidence>
<accession>A0A2J6TAQ6</accession>
<organism evidence="1 2">
    <name type="scientific">Hyaloscypha bicolor E</name>
    <dbReference type="NCBI Taxonomy" id="1095630"/>
    <lineage>
        <taxon>Eukaryota</taxon>
        <taxon>Fungi</taxon>
        <taxon>Dikarya</taxon>
        <taxon>Ascomycota</taxon>
        <taxon>Pezizomycotina</taxon>
        <taxon>Leotiomycetes</taxon>
        <taxon>Helotiales</taxon>
        <taxon>Hyaloscyphaceae</taxon>
        <taxon>Hyaloscypha</taxon>
        <taxon>Hyaloscypha bicolor</taxon>
    </lineage>
</organism>
<keyword evidence="2" id="KW-1185">Reference proteome</keyword>
<dbReference type="InParanoid" id="A0A2J6TAQ6"/>
<dbReference type="RefSeq" id="XP_024736985.1">
    <property type="nucleotide sequence ID" value="XM_024880195.1"/>
</dbReference>
<dbReference type="GeneID" id="36588272"/>
<sequence length="56" mass="6345">MSKSESDLKKAVAVADDDEPDEWDKRIFSTGCAGKSRCGELWIFGILTKMKPRIQR</sequence>
<evidence type="ECO:0000313" key="2">
    <source>
        <dbReference type="Proteomes" id="UP000235371"/>
    </source>
</evidence>
<protein>
    <submittedName>
        <fullName evidence="1">Uncharacterized protein</fullName>
    </submittedName>
</protein>
<name>A0A2J6TAQ6_9HELO</name>
<reference evidence="1 2" key="1">
    <citation type="submission" date="2016-04" db="EMBL/GenBank/DDBJ databases">
        <title>A degradative enzymes factory behind the ericoid mycorrhizal symbiosis.</title>
        <authorList>
            <consortium name="DOE Joint Genome Institute"/>
            <person name="Martino E."/>
            <person name="Morin E."/>
            <person name="Grelet G."/>
            <person name="Kuo A."/>
            <person name="Kohler A."/>
            <person name="Daghino S."/>
            <person name="Barry K."/>
            <person name="Choi C."/>
            <person name="Cichocki N."/>
            <person name="Clum A."/>
            <person name="Copeland A."/>
            <person name="Hainaut M."/>
            <person name="Haridas S."/>
            <person name="Labutti K."/>
            <person name="Lindquist E."/>
            <person name="Lipzen A."/>
            <person name="Khouja H.-R."/>
            <person name="Murat C."/>
            <person name="Ohm R."/>
            <person name="Olson A."/>
            <person name="Spatafora J."/>
            <person name="Veneault-Fourrey C."/>
            <person name="Henrissat B."/>
            <person name="Grigoriev I."/>
            <person name="Martin F."/>
            <person name="Perotto S."/>
        </authorList>
    </citation>
    <scope>NUCLEOTIDE SEQUENCE [LARGE SCALE GENOMIC DNA]</scope>
    <source>
        <strain evidence="1 2">E</strain>
    </source>
</reference>
<gene>
    <name evidence="1" type="ORF">K444DRAFT_612724</name>
</gene>
<proteinExistence type="predicted"/>
<dbReference type="Proteomes" id="UP000235371">
    <property type="component" value="Unassembled WGS sequence"/>
</dbReference>